<evidence type="ECO:0000256" key="3">
    <source>
        <dbReference type="SAM" id="Phobius"/>
    </source>
</evidence>
<keyword evidence="3" id="KW-0812">Transmembrane</keyword>
<feature type="domain" description="RING-type" evidence="4">
    <location>
        <begin position="362"/>
        <end position="410"/>
    </location>
</feature>
<keyword evidence="1" id="KW-0479">Metal-binding</keyword>
<evidence type="ECO:0000313" key="6">
    <source>
        <dbReference type="Proteomes" id="UP001296104"/>
    </source>
</evidence>
<protein>
    <submittedName>
        <fullName evidence="5">ZZ type zinc finger domain</fullName>
    </submittedName>
</protein>
<evidence type="ECO:0000313" key="5">
    <source>
        <dbReference type="EMBL" id="CAK4007692.1"/>
    </source>
</evidence>
<gene>
    <name evidence="5" type="ORF">LECACI_7A004346</name>
</gene>
<dbReference type="GO" id="GO:0008270">
    <property type="term" value="F:zinc ion binding"/>
    <property type="evidence" value="ECO:0007669"/>
    <property type="project" value="UniProtKB-KW"/>
</dbReference>
<reference evidence="5" key="1">
    <citation type="submission" date="2023-11" db="EMBL/GenBank/DDBJ databases">
        <authorList>
            <person name="Alioto T."/>
            <person name="Alioto T."/>
            <person name="Gomez Garrido J."/>
        </authorList>
    </citation>
    <scope>NUCLEOTIDE SEQUENCE</scope>
</reference>
<feature type="transmembrane region" description="Helical" evidence="3">
    <location>
        <begin position="7"/>
        <end position="27"/>
    </location>
</feature>
<evidence type="ECO:0000259" key="4">
    <source>
        <dbReference type="PROSITE" id="PS50089"/>
    </source>
</evidence>
<dbReference type="AlphaFoldDB" id="A0AAI8YYJ6"/>
<dbReference type="Gene3D" id="3.30.40.10">
    <property type="entry name" value="Zinc/RING finger domain, C3HC4 (zinc finger)"/>
    <property type="match status" value="1"/>
</dbReference>
<keyword evidence="6" id="KW-1185">Reference proteome</keyword>
<keyword evidence="1" id="KW-0863">Zinc-finger</keyword>
<evidence type="ECO:0000256" key="1">
    <source>
        <dbReference type="PROSITE-ProRule" id="PRU00175"/>
    </source>
</evidence>
<dbReference type="InterPro" id="IPR013083">
    <property type="entry name" value="Znf_RING/FYVE/PHD"/>
</dbReference>
<keyword evidence="3" id="KW-0472">Membrane</keyword>
<dbReference type="InterPro" id="IPR001841">
    <property type="entry name" value="Znf_RING"/>
</dbReference>
<dbReference type="PROSITE" id="PS50089">
    <property type="entry name" value="ZF_RING_2"/>
    <property type="match status" value="1"/>
</dbReference>
<organism evidence="5 6">
    <name type="scientific">Lecanosticta acicola</name>
    <dbReference type="NCBI Taxonomy" id="111012"/>
    <lineage>
        <taxon>Eukaryota</taxon>
        <taxon>Fungi</taxon>
        <taxon>Dikarya</taxon>
        <taxon>Ascomycota</taxon>
        <taxon>Pezizomycotina</taxon>
        <taxon>Dothideomycetes</taxon>
        <taxon>Dothideomycetidae</taxon>
        <taxon>Mycosphaerellales</taxon>
        <taxon>Mycosphaerellaceae</taxon>
        <taxon>Lecanosticta</taxon>
    </lineage>
</organism>
<accession>A0AAI8YYJ6</accession>
<sequence length="424" mass="45231">MGEWSHATYYSCSASSVVVWLFFSISFHNIFQHLHRNAPLHSASALRCLGLRSAAVPAEQGASEVRVALNKRDEPSPSPSSSAFTPTTRSPSSSGAILPIVNTLTPLKNDTDADAMPQIKHGRVLRSATAAARSTATSTQAIAGNRKRTTTAAGHFQQEDSDDNIVVAHPARRARLGDRDVGDSEEENTVVTYPAQTVSHEEQEQDIDDEIVVTRPAGPAYTSDAQRNAALQSLNRVCNGCMEYILNEHYSCPSCDRGDLKLCLICVFRGQQCPVQGHQLVKRLLMDGLCLDLEPGSSAAIAAGNATAGHVPAGHVAGDATAGHVPAGHAAGDAAAGDAAAGDAANAVQAVTTHAPDVLERCNVCLDDILPGQQLKLLCPCEHEMHLNCFDTYYRWTESQDKPLVCLRCTQEIEEVIPVISHSG</sequence>
<keyword evidence="1" id="KW-0862">Zinc</keyword>
<proteinExistence type="predicted"/>
<name>A0AAI8YYJ6_9PEZI</name>
<feature type="region of interest" description="Disordered" evidence="2">
    <location>
        <begin position="69"/>
        <end position="97"/>
    </location>
</feature>
<dbReference type="Proteomes" id="UP001296104">
    <property type="component" value="Unassembled WGS sequence"/>
</dbReference>
<dbReference type="SUPFAM" id="SSF57850">
    <property type="entry name" value="RING/U-box"/>
    <property type="match status" value="1"/>
</dbReference>
<evidence type="ECO:0000256" key="2">
    <source>
        <dbReference type="SAM" id="MobiDB-lite"/>
    </source>
</evidence>
<feature type="compositionally biased region" description="Low complexity" evidence="2">
    <location>
        <begin position="79"/>
        <end position="94"/>
    </location>
</feature>
<dbReference type="EMBL" id="CAVMBE010000023">
    <property type="protein sequence ID" value="CAK4007692.1"/>
    <property type="molecule type" value="Genomic_DNA"/>
</dbReference>
<keyword evidence="3" id="KW-1133">Transmembrane helix</keyword>
<comment type="caution">
    <text evidence="5">The sequence shown here is derived from an EMBL/GenBank/DDBJ whole genome shotgun (WGS) entry which is preliminary data.</text>
</comment>